<evidence type="ECO:0000256" key="6">
    <source>
        <dbReference type="PIRSR" id="PIRSR606658-1"/>
    </source>
</evidence>
<dbReference type="Pfam" id="PF01568">
    <property type="entry name" value="Molydop_binding"/>
    <property type="match status" value="1"/>
</dbReference>
<dbReference type="RefSeq" id="WP_013135374.1">
    <property type="nucleotide sequence ID" value="NC_014166.1"/>
</dbReference>
<evidence type="ECO:0000256" key="1">
    <source>
        <dbReference type="ARBA" id="ARBA00010312"/>
    </source>
</evidence>
<evidence type="ECO:0000256" key="4">
    <source>
        <dbReference type="ARBA" id="ARBA00022764"/>
    </source>
</evidence>
<keyword evidence="2 6" id="KW-0500">Molybdenum</keyword>
<keyword evidence="11" id="KW-1185">Reference proteome</keyword>
<feature type="domain" description="Molybdopterin oxidoreductase" evidence="7">
    <location>
        <begin position="98"/>
        <end position="567"/>
    </location>
</feature>
<dbReference type="Pfam" id="PF18364">
    <property type="entry name" value="Molybdopterin_N"/>
    <property type="match status" value="1"/>
</dbReference>
<dbReference type="Proteomes" id="UP000000939">
    <property type="component" value="Chromosome"/>
</dbReference>
<feature type="binding site" evidence="6">
    <location>
        <position position="370"/>
    </location>
    <ligand>
        <name>Mo-bis(molybdopterin guanine dinucleotide)</name>
        <dbReference type="ChEBI" id="CHEBI:60539"/>
    </ligand>
</feature>
<reference evidence="10 11" key="1">
    <citation type="journal article" date="2010" name="Stand. Genomic Sci.">
        <title>Complete genome sequence of Arcobacter nitrofigilis type strain (CI).</title>
        <authorList>
            <person name="Pati A."/>
            <person name="Gronow S."/>
            <person name="Lapidus A."/>
            <person name="Copeland A."/>
            <person name="Glavina Del Rio T."/>
            <person name="Nolan M."/>
            <person name="Lucas S."/>
            <person name="Tice H."/>
            <person name="Cheng J.F."/>
            <person name="Han C."/>
            <person name="Chertkov O."/>
            <person name="Bruce D."/>
            <person name="Tapia R."/>
            <person name="Goodwin L."/>
            <person name="Pitluck S."/>
            <person name="Liolios K."/>
            <person name="Ivanova N."/>
            <person name="Mavromatis K."/>
            <person name="Chen A."/>
            <person name="Palaniappan K."/>
            <person name="Land M."/>
            <person name="Hauser L."/>
            <person name="Chang Y.J."/>
            <person name="Jeffries C.D."/>
            <person name="Detter J.C."/>
            <person name="Rohde M."/>
            <person name="Goker M."/>
            <person name="Bristow J."/>
            <person name="Eisen J.A."/>
            <person name="Markowitz V."/>
            <person name="Hugenholtz P."/>
            <person name="Klenk H.P."/>
            <person name="Kyrpides N.C."/>
        </authorList>
    </citation>
    <scope>NUCLEOTIDE SEQUENCE [LARGE SCALE GENOMIC DNA]</scope>
    <source>
        <strain evidence="11">ATCC 33309 / DSM 7299 / CCUG 15893 / LMG 7604 / NCTC 12251 / CI</strain>
    </source>
</reference>
<dbReference type="GO" id="GO:0050626">
    <property type="term" value="F:trimethylamine-N-oxide reductase (cytochrome c) activity"/>
    <property type="evidence" value="ECO:0007669"/>
    <property type="project" value="UniProtKB-EC"/>
</dbReference>
<dbReference type="GO" id="GO:0009061">
    <property type="term" value="P:anaerobic respiration"/>
    <property type="evidence" value="ECO:0007669"/>
    <property type="project" value="TreeGrafter"/>
</dbReference>
<dbReference type="SUPFAM" id="SSF53706">
    <property type="entry name" value="Formate dehydrogenase/DMSO reductase, domains 1-3"/>
    <property type="match status" value="1"/>
</dbReference>
<comment type="similarity">
    <text evidence="1">Belongs to the prokaryotic molybdopterin-containing oxidoreductase family.</text>
</comment>
<protein>
    <submittedName>
        <fullName evidence="10">Molybdopterin guanine dinucleotide-containing S/N-oxide reductase</fullName>
        <ecNumber evidence="10">1.7.2.3</ecNumber>
    </submittedName>
</protein>
<feature type="binding site" evidence="6">
    <location>
        <position position="786"/>
    </location>
    <ligand>
        <name>Mo-bis(molybdopterin guanine dinucleotide)</name>
        <dbReference type="ChEBI" id="CHEBI:60539"/>
    </ligand>
</feature>
<sequence length="827" mass="92971">MKNIDQKRRGFIRVAALFSTVPFIDAITKRGELLAGTIAKFSTKLVENGEVLTAAHWGMLKLTIKNGKVVKSEPYQKTSDIENSLQYYTQDLVYADDRIKYPMVRKSYLENPDNPKPELRGNDEWVKVPYEKAIKLIAKELKKTRKEKGAKGVFAGSYGWKSSGNMHNARVLLQRFMTATGGFTGTVGDYSTGASQVIMPHVLGTLEVYEQQTSWPLVLEHSKVVVIWGANPLATLKIAWTSTDENGFKYFEKLKKSGKKIICIDPFKTETCEYLDAQWVAPNPNTDVAMMMGMVHTLLEAKKYNADFLADYTEGFDKFKEYIYGKDDGIVKNVQWASKICGVDEKTIKELATLFYDNRTMLMSGWGMQRAHHGEQPHWMLVTLASVLGQIGLPGGGFGLSYHYSNGGVPSAKSAIVGGITANVTPSKDEGGAAWLKNAAKYSFPVARIADALLNPGKTIDFNGKKVTYPEIDFIYWVGGNPLVHHQDTNTLLKAWQKPRTVVVNEAFWTPTARMADIVMPATTSYERNDITMTGDYSNLNIVPMKQAVKKQFEARDDYQIFSDLSKEFGVFDKYTQNKTDLQWVEEFYTKAYNQAQKMKLSMPTFREFWGKNKPITFDVPYENTQFTRYADFREDPILNPLGTPSGRIEIYSKTIEKMNYKDCKAHPAWLEPAEWVGMKEKPAEFALISPHPSHRLHSQLNNTSLRKKYAVANREPIWINTKDAKAKGIKDGDIVRVFNERGQILTGAIVTDGLKEGIVRVQEGAWYDPLEKGKIGTLCKNGSANLLTKDIPTSELADGNSSNTALVNIEKYTKAAPELTIFTQPN</sequence>
<dbReference type="InterPro" id="IPR041954">
    <property type="entry name" value="CT_DMSOR/BSOR/TMAOR"/>
</dbReference>
<dbReference type="FunFam" id="2.40.40.20:FF:000009">
    <property type="entry name" value="Biotin sulfoxide reductase 2"/>
    <property type="match status" value="1"/>
</dbReference>
<dbReference type="Gene3D" id="3.90.55.10">
    <property type="entry name" value="Dimethylsulfoxide Reductase, domain 3"/>
    <property type="match status" value="1"/>
</dbReference>
<feature type="binding site" evidence="6">
    <location>
        <position position="528"/>
    </location>
    <ligand>
        <name>Mo-bis(molybdopterin guanine dinucleotide)</name>
        <dbReference type="ChEBI" id="CHEBI:60539"/>
    </ligand>
</feature>
<comment type="cofactor">
    <cofactor evidence="6">
        <name>Mo-bis(molybdopterin guanine dinucleotide)</name>
        <dbReference type="ChEBI" id="CHEBI:60539"/>
    </cofactor>
    <text evidence="6">Binds 1 molybdenum-bis(molybdopterin guanine dinucleotide) (Mo-bis-MGD) cofactor per subunit.</text>
</comment>
<feature type="binding site" evidence="6">
    <location>
        <position position="485"/>
    </location>
    <ligand>
        <name>Mo-bis(molybdopterin guanine dinucleotide)</name>
        <dbReference type="ChEBI" id="CHEBI:60539"/>
    </ligand>
</feature>
<dbReference type="HOGENOM" id="CLU_000422_13_3_7"/>
<dbReference type="PROSITE" id="PS00932">
    <property type="entry name" value="MOLYBDOPTERIN_PROK_3"/>
    <property type="match status" value="1"/>
</dbReference>
<dbReference type="OrthoDB" id="9759518at2"/>
<dbReference type="KEGG" id="ant:Arnit_1575"/>
<dbReference type="FunFam" id="3.40.228.10:FF:000003">
    <property type="entry name" value="Biotin sulfoxide reductase 2"/>
    <property type="match status" value="1"/>
</dbReference>
<accession>D5V662</accession>
<dbReference type="eggNOG" id="COG0243">
    <property type="taxonomic scope" value="Bacteria"/>
</dbReference>
<evidence type="ECO:0000256" key="3">
    <source>
        <dbReference type="ARBA" id="ARBA00022723"/>
    </source>
</evidence>
<dbReference type="CDD" id="cd02769">
    <property type="entry name" value="MopB_DMSOR-BSOR-TMAOR"/>
    <property type="match status" value="1"/>
</dbReference>
<proteinExistence type="inferred from homology"/>
<dbReference type="EC" id="1.7.2.3" evidence="10"/>
<evidence type="ECO:0000313" key="10">
    <source>
        <dbReference type="EMBL" id="ADG93229.1"/>
    </source>
</evidence>
<dbReference type="InterPro" id="IPR006658">
    <property type="entry name" value="BisC"/>
</dbReference>
<dbReference type="InterPro" id="IPR050612">
    <property type="entry name" value="Prok_Mopterin_Oxidored"/>
</dbReference>
<organism evidence="10 11">
    <name type="scientific">Arcobacter nitrofigilis (strain ATCC 33309 / DSM 7299 / CCUG 15893 / LMG 7604 / NCTC 12251 / CI)</name>
    <name type="common">Campylobacter nitrofigilis</name>
    <dbReference type="NCBI Taxonomy" id="572480"/>
    <lineage>
        <taxon>Bacteria</taxon>
        <taxon>Pseudomonadati</taxon>
        <taxon>Campylobacterota</taxon>
        <taxon>Epsilonproteobacteria</taxon>
        <taxon>Campylobacterales</taxon>
        <taxon>Arcobacteraceae</taxon>
        <taxon>Arcobacter</taxon>
    </lineage>
</organism>
<dbReference type="Pfam" id="PF00384">
    <property type="entry name" value="Molybdopterin"/>
    <property type="match status" value="1"/>
</dbReference>
<dbReference type="InterPro" id="IPR041460">
    <property type="entry name" value="Molybdopterin_N"/>
</dbReference>
<dbReference type="InterPro" id="IPR006656">
    <property type="entry name" value="Mopterin_OxRdtase"/>
</dbReference>
<evidence type="ECO:0000259" key="9">
    <source>
        <dbReference type="Pfam" id="PF18364"/>
    </source>
</evidence>
<dbReference type="PANTHER" id="PTHR43742:SF10">
    <property type="entry name" value="TRIMETHYLAMINE-N-OXIDE REDUCTASE 2"/>
    <property type="match status" value="1"/>
</dbReference>
<dbReference type="InterPro" id="IPR006657">
    <property type="entry name" value="MoPterin_dinucl-bd_dom"/>
</dbReference>
<evidence type="ECO:0000256" key="2">
    <source>
        <dbReference type="ARBA" id="ARBA00022505"/>
    </source>
</evidence>
<dbReference type="NCBIfam" id="TIGR00509">
    <property type="entry name" value="bisC_fam"/>
    <property type="match status" value="1"/>
</dbReference>
<dbReference type="STRING" id="572480.Arnit_1575"/>
<keyword evidence="5 10" id="KW-0560">Oxidoreductase</keyword>
<dbReference type="GO" id="GO:0043546">
    <property type="term" value="F:molybdopterin cofactor binding"/>
    <property type="evidence" value="ECO:0007669"/>
    <property type="project" value="InterPro"/>
</dbReference>
<dbReference type="GO" id="GO:0009055">
    <property type="term" value="F:electron transfer activity"/>
    <property type="evidence" value="ECO:0007669"/>
    <property type="project" value="TreeGrafter"/>
</dbReference>
<gene>
    <name evidence="10" type="ordered locus">Arnit_1575</name>
</gene>
<keyword evidence="4" id="KW-0574">Periplasm</keyword>
<dbReference type="GO" id="GO:0030288">
    <property type="term" value="C:outer membrane-bounded periplasmic space"/>
    <property type="evidence" value="ECO:0007669"/>
    <property type="project" value="TreeGrafter"/>
</dbReference>
<feature type="binding site" evidence="6">
    <location>
        <position position="160"/>
    </location>
    <ligand>
        <name>Mo-bis(molybdopterin guanine dinucleotide)</name>
        <dbReference type="ChEBI" id="CHEBI:60539"/>
    </ligand>
</feature>
<feature type="domain" description="Molybdopterin dinucleotide-binding" evidence="8">
    <location>
        <begin position="686"/>
        <end position="805"/>
    </location>
</feature>
<dbReference type="PANTHER" id="PTHR43742">
    <property type="entry name" value="TRIMETHYLAMINE-N-OXIDE REDUCTASE"/>
    <property type="match status" value="1"/>
</dbReference>
<dbReference type="AlphaFoldDB" id="D5V662"/>
<evidence type="ECO:0000256" key="5">
    <source>
        <dbReference type="ARBA" id="ARBA00023002"/>
    </source>
</evidence>
<keyword evidence="3 6" id="KW-0479">Metal-binding</keyword>
<evidence type="ECO:0000259" key="7">
    <source>
        <dbReference type="Pfam" id="PF00384"/>
    </source>
</evidence>
<dbReference type="SUPFAM" id="SSF50692">
    <property type="entry name" value="ADC-like"/>
    <property type="match status" value="1"/>
</dbReference>
<dbReference type="GO" id="GO:0030151">
    <property type="term" value="F:molybdenum ion binding"/>
    <property type="evidence" value="ECO:0007669"/>
    <property type="project" value="TreeGrafter"/>
</dbReference>
<dbReference type="CDD" id="cd02793">
    <property type="entry name" value="MopB_CT_DMSOR-BSOR-TMAOR"/>
    <property type="match status" value="1"/>
</dbReference>
<feature type="binding site" evidence="6">
    <location>
        <position position="558"/>
    </location>
    <ligand>
        <name>Mo-bis(molybdopterin guanine dinucleotide)</name>
        <dbReference type="ChEBI" id="CHEBI:60539"/>
    </ligand>
</feature>
<dbReference type="Gene3D" id="3.40.228.10">
    <property type="entry name" value="Dimethylsulfoxide Reductase, domain 2"/>
    <property type="match status" value="1"/>
</dbReference>
<feature type="binding site" evidence="6">
    <location>
        <position position="481"/>
    </location>
    <ligand>
        <name>Mo-bis(molybdopterin guanine dinucleotide)</name>
        <dbReference type="ChEBI" id="CHEBI:60539"/>
    </ligand>
</feature>
<dbReference type="EMBL" id="CP001999">
    <property type="protein sequence ID" value="ADG93229.1"/>
    <property type="molecule type" value="Genomic_DNA"/>
</dbReference>
<name>D5V662_ARCNC</name>
<dbReference type="InterPro" id="IPR009010">
    <property type="entry name" value="Asp_de-COase-like_dom_sf"/>
</dbReference>
<evidence type="ECO:0000259" key="8">
    <source>
        <dbReference type="Pfam" id="PF01568"/>
    </source>
</evidence>
<evidence type="ECO:0000313" key="11">
    <source>
        <dbReference type="Proteomes" id="UP000000939"/>
    </source>
</evidence>
<feature type="domain" description="Molybdopterin oxidoreductase N-terminal" evidence="9">
    <location>
        <begin position="53"/>
        <end position="94"/>
    </location>
</feature>
<dbReference type="Gene3D" id="3.40.50.740">
    <property type="match status" value="1"/>
</dbReference>
<dbReference type="InterPro" id="IPR006655">
    <property type="entry name" value="Mopterin_OxRdtase_prok_CS"/>
</dbReference>
<dbReference type="Gene3D" id="2.40.40.20">
    <property type="match status" value="1"/>
</dbReference>